<feature type="non-terminal residue" evidence="2">
    <location>
        <position position="248"/>
    </location>
</feature>
<dbReference type="EMBL" id="QJKJ01013194">
    <property type="protein sequence ID" value="RDX66934.1"/>
    <property type="molecule type" value="Genomic_DNA"/>
</dbReference>
<evidence type="ECO:0000313" key="3">
    <source>
        <dbReference type="Proteomes" id="UP000257109"/>
    </source>
</evidence>
<protein>
    <submittedName>
        <fullName evidence="2">Uncharacterized protein</fullName>
    </submittedName>
</protein>
<feature type="region of interest" description="Disordered" evidence="1">
    <location>
        <begin position="166"/>
        <end position="187"/>
    </location>
</feature>
<proteinExistence type="predicted"/>
<gene>
    <name evidence="2" type="ORF">CR513_54247</name>
</gene>
<evidence type="ECO:0000256" key="1">
    <source>
        <dbReference type="SAM" id="MobiDB-lite"/>
    </source>
</evidence>
<dbReference type="Proteomes" id="UP000257109">
    <property type="component" value="Unassembled WGS sequence"/>
</dbReference>
<sequence length="248" mass="28239">MSENNQKKEKHEIECSEEKSKKMSAFAKKKEVERASLAKEKLLVLLYKDVYFTNEFHSSFPCEVDSLLQEFIDVFPDEVPHGLPTYGLPKNMESQIDLSSSRVSVQESRLGQLTPSRPADSTVQQPMREQPCNPIRSDPITSSTLMIQRRGHLSSSSVATSLLENLPHHSKESSQGSETEKPNIVRGDRFDYQRTLVDPILNVLANRGEPSPFFHGDCCRRRIQVQSNVRTPVLSPYQPREVLWQSPK</sequence>
<dbReference type="AlphaFoldDB" id="A0A371ELV1"/>
<accession>A0A371ELV1</accession>
<evidence type="ECO:0000313" key="2">
    <source>
        <dbReference type="EMBL" id="RDX66934.1"/>
    </source>
</evidence>
<keyword evidence="3" id="KW-1185">Reference proteome</keyword>
<comment type="caution">
    <text evidence="2">The sequence shown here is derived from an EMBL/GenBank/DDBJ whole genome shotgun (WGS) entry which is preliminary data.</text>
</comment>
<feature type="region of interest" description="Disordered" evidence="1">
    <location>
        <begin position="99"/>
        <end position="139"/>
    </location>
</feature>
<feature type="compositionally biased region" description="Polar residues" evidence="1">
    <location>
        <begin position="99"/>
        <end position="127"/>
    </location>
</feature>
<feature type="non-terminal residue" evidence="2">
    <location>
        <position position="1"/>
    </location>
</feature>
<organism evidence="2 3">
    <name type="scientific">Mucuna pruriens</name>
    <name type="common">Velvet bean</name>
    <name type="synonym">Dolichos pruriens</name>
    <dbReference type="NCBI Taxonomy" id="157652"/>
    <lineage>
        <taxon>Eukaryota</taxon>
        <taxon>Viridiplantae</taxon>
        <taxon>Streptophyta</taxon>
        <taxon>Embryophyta</taxon>
        <taxon>Tracheophyta</taxon>
        <taxon>Spermatophyta</taxon>
        <taxon>Magnoliopsida</taxon>
        <taxon>eudicotyledons</taxon>
        <taxon>Gunneridae</taxon>
        <taxon>Pentapetalae</taxon>
        <taxon>rosids</taxon>
        <taxon>fabids</taxon>
        <taxon>Fabales</taxon>
        <taxon>Fabaceae</taxon>
        <taxon>Papilionoideae</taxon>
        <taxon>50 kb inversion clade</taxon>
        <taxon>NPAAA clade</taxon>
        <taxon>indigoferoid/millettioid clade</taxon>
        <taxon>Phaseoleae</taxon>
        <taxon>Mucuna</taxon>
    </lineage>
</organism>
<name>A0A371ELV1_MUCPR</name>
<reference evidence="2" key="1">
    <citation type="submission" date="2018-05" db="EMBL/GenBank/DDBJ databases">
        <title>Draft genome of Mucuna pruriens seed.</title>
        <authorList>
            <person name="Nnadi N.E."/>
            <person name="Vos R."/>
            <person name="Hasami M.H."/>
            <person name="Devisetty U.K."/>
            <person name="Aguiy J.C."/>
        </authorList>
    </citation>
    <scope>NUCLEOTIDE SEQUENCE [LARGE SCALE GENOMIC DNA]</scope>
    <source>
        <strain evidence="2">JCA_2017</strain>
    </source>
</reference>